<dbReference type="OrthoDB" id="10418285at2759"/>
<organism evidence="1 2">
    <name type="scientific">Heliocybe sulcata</name>
    <dbReference type="NCBI Taxonomy" id="5364"/>
    <lineage>
        <taxon>Eukaryota</taxon>
        <taxon>Fungi</taxon>
        <taxon>Dikarya</taxon>
        <taxon>Basidiomycota</taxon>
        <taxon>Agaricomycotina</taxon>
        <taxon>Agaricomycetes</taxon>
        <taxon>Gloeophyllales</taxon>
        <taxon>Gloeophyllaceae</taxon>
        <taxon>Heliocybe</taxon>
    </lineage>
</organism>
<evidence type="ECO:0000313" key="1">
    <source>
        <dbReference type="EMBL" id="TFK53007.1"/>
    </source>
</evidence>
<sequence>MDAAGRKSTVIPPEILYEILCDILADFFHIGVMDEDRTDSWDTISILTQTSRLFRDVTTRIVKQALGSSRHPDGRWKVHPKAILSTMRRYGRLLRAGGQNVVSQAAMQCLLTLPKTPWLSTYIGIVTSRDSLERIREKSADFELRAWAGAYPPIAAMARKPVETSRSVKQLSLRRHE</sequence>
<keyword evidence="2" id="KW-1185">Reference proteome</keyword>
<dbReference type="EMBL" id="ML213508">
    <property type="protein sequence ID" value="TFK53007.1"/>
    <property type="molecule type" value="Genomic_DNA"/>
</dbReference>
<reference evidence="1 2" key="1">
    <citation type="journal article" date="2019" name="Nat. Ecol. Evol.">
        <title>Megaphylogeny resolves global patterns of mushroom evolution.</title>
        <authorList>
            <person name="Varga T."/>
            <person name="Krizsan K."/>
            <person name="Foldi C."/>
            <person name="Dima B."/>
            <person name="Sanchez-Garcia M."/>
            <person name="Sanchez-Ramirez S."/>
            <person name="Szollosi G.J."/>
            <person name="Szarkandi J.G."/>
            <person name="Papp V."/>
            <person name="Albert L."/>
            <person name="Andreopoulos W."/>
            <person name="Angelini C."/>
            <person name="Antonin V."/>
            <person name="Barry K.W."/>
            <person name="Bougher N.L."/>
            <person name="Buchanan P."/>
            <person name="Buyck B."/>
            <person name="Bense V."/>
            <person name="Catcheside P."/>
            <person name="Chovatia M."/>
            <person name="Cooper J."/>
            <person name="Damon W."/>
            <person name="Desjardin D."/>
            <person name="Finy P."/>
            <person name="Geml J."/>
            <person name="Haridas S."/>
            <person name="Hughes K."/>
            <person name="Justo A."/>
            <person name="Karasinski D."/>
            <person name="Kautmanova I."/>
            <person name="Kiss B."/>
            <person name="Kocsube S."/>
            <person name="Kotiranta H."/>
            <person name="LaButti K.M."/>
            <person name="Lechner B.E."/>
            <person name="Liimatainen K."/>
            <person name="Lipzen A."/>
            <person name="Lukacs Z."/>
            <person name="Mihaltcheva S."/>
            <person name="Morgado L.N."/>
            <person name="Niskanen T."/>
            <person name="Noordeloos M.E."/>
            <person name="Ohm R.A."/>
            <person name="Ortiz-Santana B."/>
            <person name="Ovrebo C."/>
            <person name="Racz N."/>
            <person name="Riley R."/>
            <person name="Savchenko A."/>
            <person name="Shiryaev A."/>
            <person name="Soop K."/>
            <person name="Spirin V."/>
            <person name="Szebenyi C."/>
            <person name="Tomsovsky M."/>
            <person name="Tulloss R.E."/>
            <person name="Uehling J."/>
            <person name="Grigoriev I.V."/>
            <person name="Vagvolgyi C."/>
            <person name="Papp T."/>
            <person name="Martin F.M."/>
            <person name="Miettinen O."/>
            <person name="Hibbett D.S."/>
            <person name="Nagy L.G."/>
        </authorList>
    </citation>
    <scope>NUCLEOTIDE SEQUENCE [LARGE SCALE GENOMIC DNA]</scope>
    <source>
        <strain evidence="1 2">OMC1185</strain>
    </source>
</reference>
<protein>
    <submittedName>
        <fullName evidence="1">Uncharacterized protein</fullName>
    </submittedName>
</protein>
<evidence type="ECO:0000313" key="2">
    <source>
        <dbReference type="Proteomes" id="UP000305948"/>
    </source>
</evidence>
<proteinExistence type="predicted"/>
<gene>
    <name evidence="1" type="ORF">OE88DRAFT_1330741</name>
</gene>
<dbReference type="Proteomes" id="UP000305948">
    <property type="component" value="Unassembled WGS sequence"/>
</dbReference>
<name>A0A5C3N878_9AGAM</name>
<dbReference type="AlphaFoldDB" id="A0A5C3N878"/>
<accession>A0A5C3N878</accession>